<accession>A0A2V1KDG8</accession>
<dbReference type="EMBL" id="QETB01000001">
    <property type="protein sequence ID" value="PWF27389.1"/>
    <property type="molecule type" value="Genomic_DNA"/>
</dbReference>
<dbReference type="AlphaFoldDB" id="A0A2V1KDG8"/>
<dbReference type="Proteomes" id="UP000245283">
    <property type="component" value="Unassembled WGS sequence"/>
</dbReference>
<organism evidence="1 2">
    <name type="scientific">Ancrocorticia populi</name>
    <dbReference type="NCBI Taxonomy" id="2175228"/>
    <lineage>
        <taxon>Bacteria</taxon>
        <taxon>Bacillati</taxon>
        <taxon>Actinomycetota</taxon>
        <taxon>Actinomycetes</taxon>
        <taxon>Actinomycetales</taxon>
        <taxon>Actinomycetaceae</taxon>
        <taxon>Ancrocorticia</taxon>
    </lineage>
</organism>
<dbReference type="SUPFAM" id="SSF53448">
    <property type="entry name" value="Nucleotide-diphospho-sugar transferases"/>
    <property type="match status" value="1"/>
</dbReference>
<name>A0A2V1KDG8_9ACTO</name>
<dbReference type="Gene3D" id="3.90.550.10">
    <property type="entry name" value="Spore Coat Polysaccharide Biosynthesis Protein SpsA, Chain A"/>
    <property type="match status" value="1"/>
</dbReference>
<dbReference type="InterPro" id="IPR029044">
    <property type="entry name" value="Nucleotide-diphossugar_trans"/>
</dbReference>
<dbReference type="RefSeq" id="WP_133246047.1">
    <property type="nucleotide sequence ID" value="NZ_QETB01000001.1"/>
</dbReference>
<proteinExistence type="predicted"/>
<comment type="caution">
    <text evidence="1">The sequence shown here is derived from an EMBL/GenBank/DDBJ whole genome shotgun (WGS) entry which is preliminary data.</text>
</comment>
<evidence type="ECO:0000313" key="1">
    <source>
        <dbReference type="EMBL" id="PWF27389.1"/>
    </source>
</evidence>
<reference evidence="2" key="1">
    <citation type="submission" date="2018-05" db="EMBL/GenBank/DDBJ databases">
        <authorList>
            <person name="Li Y."/>
        </authorList>
    </citation>
    <scope>NUCLEOTIDE SEQUENCE [LARGE SCALE GENOMIC DNA]</scope>
    <source>
        <strain evidence="2">sk1b4</strain>
    </source>
</reference>
<evidence type="ECO:0000313" key="2">
    <source>
        <dbReference type="Proteomes" id="UP000245283"/>
    </source>
</evidence>
<keyword evidence="2" id="KW-1185">Reference proteome</keyword>
<sequence>MTSRYVIMANGLGMRWNCYRGIPKHLITIEGETLLARVVRQVSTRDPSAEIYISSDNPKYETPGAIRHTPESKALELDRFVLELIQDDVTFLYGDTFYTDAAIERIMAPTSEPMTFYATERSIIAVRANDAGTMKHNLDNVRSAYLSGQIAECKGWQLYWSYLGVPLGQSKFPEEKLVRIADGTGDFNYPADLREFEETRKADEE</sequence>
<dbReference type="OrthoDB" id="9806837at2"/>
<evidence type="ECO:0008006" key="3">
    <source>
        <dbReference type="Google" id="ProtNLM"/>
    </source>
</evidence>
<gene>
    <name evidence="1" type="ORF">DD236_03110</name>
</gene>
<protein>
    <recommendedName>
        <fullName evidence="3">MobA-like NTP transferase domain-containing protein</fullName>
    </recommendedName>
</protein>